<accession>A0ABW8UH65</accession>
<keyword evidence="3" id="KW-1185">Reference proteome</keyword>
<feature type="transmembrane region" description="Helical" evidence="1">
    <location>
        <begin position="166"/>
        <end position="189"/>
    </location>
</feature>
<feature type="transmembrane region" description="Helical" evidence="1">
    <location>
        <begin position="131"/>
        <end position="154"/>
    </location>
</feature>
<feature type="transmembrane region" description="Helical" evidence="1">
    <location>
        <begin position="272"/>
        <end position="293"/>
    </location>
</feature>
<dbReference type="Proteomes" id="UP001625374">
    <property type="component" value="Unassembled WGS sequence"/>
</dbReference>
<feature type="transmembrane region" description="Helical" evidence="1">
    <location>
        <begin position="9"/>
        <end position="28"/>
    </location>
</feature>
<gene>
    <name evidence="2" type="ORF">ACEN37_03335</name>
</gene>
<feature type="transmembrane region" description="Helical" evidence="1">
    <location>
        <begin position="299"/>
        <end position="320"/>
    </location>
</feature>
<dbReference type="EMBL" id="JBGQQK010000006">
    <property type="protein sequence ID" value="MFL2102280.1"/>
    <property type="molecule type" value="Genomic_DNA"/>
</dbReference>
<feature type="transmembrane region" description="Helical" evidence="1">
    <location>
        <begin position="233"/>
        <end position="251"/>
    </location>
</feature>
<evidence type="ECO:0000256" key="1">
    <source>
        <dbReference type="SAM" id="Phobius"/>
    </source>
</evidence>
<feature type="transmembrane region" description="Helical" evidence="1">
    <location>
        <begin position="102"/>
        <end position="124"/>
    </location>
</feature>
<dbReference type="RefSeq" id="WP_407141908.1">
    <property type="nucleotide sequence ID" value="NZ_JBGQQI010000005.1"/>
</dbReference>
<name>A0ABW8UH65_9LACT</name>
<evidence type="ECO:0000313" key="2">
    <source>
        <dbReference type="EMBL" id="MFL2102280.1"/>
    </source>
</evidence>
<organism evidence="2 3">
    <name type="scientific">Marinilactibacillus psychrotolerans</name>
    <dbReference type="NCBI Taxonomy" id="191770"/>
    <lineage>
        <taxon>Bacteria</taxon>
        <taxon>Bacillati</taxon>
        <taxon>Bacillota</taxon>
        <taxon>Bacilli</taxon>
        <taxon>Lactobacillales</taxon>
        <taxon>Carnobacteriaceae</taxon>
        <taxon>Marinilactibacillus</taxon>
    </lineage>
</organism>
<proteinExistence type="predicted"/>
<sequence>MTIKKANRLWLFVLISLVLFYFVWLFIWKEQTFIRTTGGNILSVIGVSLPTFWLFKAFLRSNLKVERIYWLFLFLSTVSYLLAELCWFYIETILSESVGFTGIYDLLYIFSVLFYFAAFMYKILAFENKSLLLKLFFDISIIMTVSITFSWHYILVPFVEQGNVSLLSLSFTLFYPISDLLLLFCASVFYLNGENYFPKHFLYYILIGLCIQIFADSIYLFKSIHETYFSGSWIDPLFLIPIMLIGYTALVERESVIKEPLKDTTDDKSPYSLLRLVLPYVLVAFLFIFMIRNSEGMDAISIGSGITILLVILRQFVVIVENQYLIKQ</sequence>
<feature type="transmembrane region" description="Helical" evidence="1">
    <location>
        <begin position="68"/>
        <end position="90"/>
    </location>
</feature>
<feature type="transmembrane region" description="Helical" evidence="1">
    <location>
        <begin position="40"/>
        <end position="59"/>
    </location>
</feature>
<keyword evidence="1" id="KW-0472">Membrane</keyword>
<comment type="caution">
    <text evidence="2">The sequence shown here is derived from an EMBL/GenBank/DDBJ whole genome shotgun (WGS) entry which is preliminary data.</text>
</comment>
<feature type="transmembrane region" description="Helical" evidence="1">
    <location>
        <begin position="201"/>
        <end position="221"/>
    </location>
</feature>
<protein>
    <submittedName>
        <fullName evidence="2">Uncharacterized protein</fullName>
    </submittedName>
</protein>
<keyword evidence="1" id="KW-0812">Transmembrane</keyword>
<keyword evidence="1" id="KW-1133">Transmembrane helix</keyword>
<evidence type="ECO:0000313" key="3">
    <source>
        <dbReference type="Proteomes" id="UP001625374"/>
    </source>
</evidence>
<reference evidence="2 3" key="1">
    <citation type="submission" date="2024-08" db="EMBL/GenBank/DDBJ databases">
        <authorList>
            <person name="Arias E."/>
        </authorList>
    </citation>
    <scope>NUCLEOTIDE SEQUENCE [LARGE SCALE GENOMIC DNA]</scope>
    <source>
        <strain evidence="2 3">FAM 24106</strain>
    </source>
</reference>